<dbReference type="PANTHER" id="PTHR41247:SF1">
    <property type="entry name" value="HTH-TYPE TRANSCRIPTIONAL REPRESSOR YCNK"/>
    <property type="match status" value="1"/>
</dbReference>
<evidence type="ECO:0000313" key="1">
    <source>
        <dbReference type="EMBL" id="MCW9707316.1"/>
    </source>
</evidence>
<dbReference type="Proteomes" id="UP001207918">
    <property type="component" value="Unassembled WGS sequence"/>
</dbReference>
<protein>
    <submittedName>
        <fullName evidence="1">Nitrous oxide reductase accessory protein NosL</fullName>
    </submittedName>
</protein>
<sequence length="127" mass="14159">MSSCSQKPAEIYYGSDECAHCRMMITDDRFASQMVTETGKTIKFDAIECMAAYASDHKSEMHSAKLWVSDFSSPGEWMNLEDAKIIESQVIKSPMGGALLAVDSPEAAEEHLKEYPGEVTDWQQIVK</sequence>
<keyword evidence="2" id="KW-1185">Reference proteome</keyword>
<dbReference type="Pfam" id="PF05573">
    <property type="entry name" value="NosL"/>
    <property type="match status" value="1"/>
</dbReference>
<proteinExistence type="predicted"/>
<dbReference type="PANTHER" id="PTHR41247">
    <property type="entry name" value="HTH-TYPE TRANSCRIPTIONAL REPRESSOR YCNK"/>
    <property type="match status" value="1"/>
</dbReference>
<evidence type="ECO:0000313" key="2">
    <source>
        <dbReference type="Proteomes" id="UP001207918"/>
    </source>
</evidence>
<dbReference type="SUPFAM" id="SSF160387">
    <property type="entry name" value="NosL/MerB-like"/>
    <property type="match status" value="1"/>
</dbReference>
<accession>A0ABT3PMY1</accession>
<gene>
    <name evidence="1" type="ORF">J6I44_10635</name>
</gene>
<organism evidence="1 2">
    <name type="scientific">Fodinibius salsisoli</name>
    <dbReference type="NCBI Taxonomy" id="2820877"/>
    <lineage>
        <taxon>Bacteria</taxon>
        <taxon>Pseudomonadati</taxon>
        <taxon>Balneolota</taxon>
        <taxon>Balneolia</taxon>
        <taxon>Balneolales</taxon>
        <taxon>Balneolaceae</taxon>
        <taxon>Fodinibius</taxon>
    </lineage>
</organism>
<name>A0ABT3PMY1_9BACT</name>
<dbReference type="InterPro" id="IPR008719">
    <property type="entry name" value="N2O_reductase_NosL"/>
</dbReference>
<reference evidence="1 2" key="1">
    <citation type="submission" date="2021-03" db="EMBL/GenBank/DDBJ databases">
        <title>Aliifodinibius sp. nov., a new bacterium isolated from saline soil.</title>
        <authorList>
            <person name="Galisteo C."/>
            <person name="De La Haba R."/>
            <person name="Sanchez-Porro C."/>
            <person name="Ventosa A."/>
        </authorList>
    </citation>
    <scope>NUCLEOTIDE SEQUENCE [LARGE SCALE GENOMIC DNA]</scope>
    <source>
        <strain evidence="1 2">1BSP15-2V2</strain>
    </source>
</reference>
<dbReference type="EMBL" id="JAGGJA010000006">
    <property type="protein sequence ID" value="MCW9707316.1"/>
    <property type="molecule type" value="Genomic_DNA"/>
</dbReference>
<dbReference type="RefSeq" id="WP_265766084.1">
    <property type="nucleotide sequence ID" value="NZ_JAGGJA010000006.1"/>
</dbReference>
<comment type="caution">
    <text evidence="1">The sequence shown here is derived from an EMBL/GenBank/DDBJ whole genome shotgun (WGS) entry which is preliminary data.</text>
</comment>